<dbReference type="EMBL" id="JAZGQK010000005">
    <property type="protein sequence ID" value="MEE6258093.1"/>
    <property type="molecule type" value="Genomic_DNA"/>
</dbReference>
<proteinExistence type="predicted"/>
<keyword evidence="2" id="KW-1185">Reference proteome</keyword>
<reference evidence="1 2" key="1">
    <citation type="submission" date="2024-01" db="EMBL/GenBank/DDBJ databases">
        <title>Genome insights into Plantactinospora sonchi sp. nov.</title>
        <authorList>
            <person name="Wang L."/>
        </authorList>
    </citation>
    <scope>NUCLEOTIDE SEQUENCE [LARGE SCALE GENOMIC DNA]</scope>
    <source>
        <strain evidence="1 2">NEAU-QY2</strain>
    </source>
</reference>
<sequence>MSLSVAGCGIGGIPLARSTQPEATSTPMASQFSPVEKLADAAAKTNQGPVTVVMRAPGIRTEARMDPDGRKARTTIAMEDATGGPLRVEVIQIDSDLYLRLPDVPGPSIWMHSDVANLPPGSTLRMLGGSDHSRAADLANCVVSAERKGGHDFTGLLDLTRSRNITRELLTELGPKARAIPFSARTSTDGSLYEFTIDIASVLPAYDEIRYAYSRMDGVDVERPDASQVTELPGSMTDRFDV</sequence>
<dbReference type="RefSeq" id="WP_331213222.1">
    <property type="nucleotide sequence ID" value="NZ_JAZGQK010000005.1"/>
</dbReference>
<evidence type="ECO:0000313" key="1">
    <source>
        <dbReference type="EMBL" id="MEE6258093.1"/>
    </source>
</evidence>
<evidence type="ECO:0000313" key="2">
    <source>
        <dbReference type="Proteomes" id="UP001332243"/>
    </source>
</evidence>
<protein>
    <recommendedName>
        <fullName evidence="3">LppX_LprAFG lipoprotein</fullName>
    </recommendedName>
</protein>
<gene>
    <name evidence="1" type="ORF">V1633_06250</name>
</gene>
<dbReference type="Proteomes" id="UP001332243">
    <property type="component" value="Unassembled WGS sequence"/>
</dbReference>
<organism evidence="1 2">
    <name type="scientific">Plantactinospora sonchi</name>
    <dbReference type="NCBI Taxonomy" id="1544735"/>
    <lineage>
        <taxon>Bacteria</taxon>
        <taxon>Bacillati</taxon>
        <taxon>Actinomycetota</taxon>
        <taxon>Actinomycetes</taxon>
        <taxon>Micromonosporales</taxon>
        <taxon>Micromonosporaceae</taxon>
        <taxon>Plantactinospora</taxon>
    </lineage>
</organism>
<comment type="caution">
    <text evidence="1">The sequence shown here is derived from an EMBL/GenBank/DDBJ whole genome shotgun (WGS) entry which is preliminary data.</text>
</comment>
<name>A0ABU7RNN5_9ACTN</name>
<accession>A0ABU7RNN5</accession>
<evidence type="ECO:0008006" key="3">
    <source>
        <dbReference type="Google" id="ProtNLM"/>
    </source>
</evidence>